<keyword evidence="6" id="KW-1185">Reference proteome</keyword>
<dbReference type="AlphaFoldDB" id="A0A511H7A3"/>
<name>A0A511H7A3_9BACT</name>
<evidence type="ECO:0000313" key="6">
    <source>
        <dbReference type="Proteomes" id="UP000198717"/>
    </source>
</evidence>
<reference evidence="5 6" key="1">
    <citation type="submission" date="2016-10" db="EMBL/GenBank/DDBJ databases">
        <authorList>
            <person name="Varghese N."/>
            <person name="Submissions S."/>
        </authorList>
    </citation>
    <scope>NUCLEOTIDE SEQUENCE [LARGE SCALE GENOMIC DNA]</scope>
    <source>
        <strain evidence="5 6">DSM 2260</strain>
    </source>
</reference>
<evidence type="ECO:0000313" key="7">
    <source>
        <dbReference type="Proteomes" id="UP000321224"/>
    </source>
</evidence>
<evidence type="ECO:0000256" key="1">
    <source>
        <dbReference type="SAM" id="MobiDB-lite"/>
    </source>
</evidence>
<organism evidence="4 7">
    <name type="scientific">Myxococcus virescens</name>
    <dbReference type="NCBI Taxonomy" id="83456"/>
    <lineage>
        <taxon>Bacteria</taxon>
        <taxon>Pseudomonadati</taxon>
        <taxon>Myxococcota</taxon>
        <taxon>Myxococcia</taxon>
        <taxon>Myxococcales</taxon>
        <taxon>Cystobacterineae</taxon>
        <taxon>Myxococcaceae</taxon>
        <taxon>Myxococcus</taxon>
    </lineage>
</organism>
<dbReference type="EMBL" id="FNAJ01000006">
    <property type="protein sequence ID" value="SDE37267.1"/>
    <property type="molecule type" value="Genomic_DNA"/>
</dbReference>
<feature type="region of interest" description="Disordered" evidence="1">
    <location>
        <begin position="23"/>
        <end position="45"/>
    </location>
</feature>
<feature type="domain" description="Pilus formation protein N-terminal" evidence="3">
    <location>
        <begin position="38"/>
        <end position="106"/>
    </location>
</feature>
<comment type="caution">
    <text evidence="4">The sequence shown here is derived from an EMBL/GenBank/DDBJ whole genome shotgun (WGS) entry which is preliminary data.</text>
</comment>
<feature type="chain" id="PRO_5022714344" evidence="2">
    <location>
        <begin position="22"/>
        <end position="107"/>
    </location>
</feature>
<evidence type="ECO:0000313" key="4">
    <source>
        <dbReference type="EMBL" id="GEL69373.1"/>
    </source>
</evidence>
<protein>
    <submittedName>
        <fullName evidence="5">Pilus formation protein N terminal region</fullName>
    </submittedName>
</protein>
<dbReference type="EMBL" id="BJVY01000004">
    <property type="protein sequence ID" value="GEL69373.1"/>
    <property type="molecule type" value="Genomic_DNA"/>
</dbReference>
<dbReference type="Proteomes" id="UP000321224">
    <property type="component" value="Unassembled WGS sequence"/>
</dbReference>
<dbReference type="Pfam" id="PF13629">
    <property type="entry name" value="T2SS-T3SS_pil_N"/>
    <property type="match status" value="1"/>
</dbReference>
<feature type="signal peptide" evidence="2">
    <location>
        <begin position="1"/>
        <end position="21"/>
    </location>
</feature>
<sequence length="107" mass="11215">MHHRIGLALVALALVGAPALAEESKPAPSSGASATTEETVVVKKGSHRDLQIPGMVRIAIDEPEIADIKALGKGVLRIIGQQAGETALLVWAGPENKRSSYRIVVTD</sequence>
<keyword evidence="2" id="KW-0732">Signal</keyword>
<dbReference type="Proteomes" id="UP000198717">
    <property type="component" value="Unassembled WGS sequence"/>
</dbReference>
<proteinExistence type="predicted"/>
<gene>
    <name evidence="4" type="ORF">MVI01_11570</name>
    <name evidence="5" type="ORF">SAMN04488504_106221</name>
</gene>
<accession>A0A511H7A3</accession>
<dbReference type="RefSeq" id="WP_090491088.1">
    <property type="nucleotide sequence ID" value="NZ_BJVY01000004.1"/>
</dbReference>
<evidence type="ECO:0000313" key="5">
    <source>
        <dbReference type="EMBL" id="SDE37267.1"/>
    </source>
</evidence>
<evidence type="ECO:0000256" key="2">
    <source>
        <dbReference type="SAM" id="SignalP"/>
    </source>
</evidence>
<reference evidence="4 7" key="2">
    <citation type="submission" date="2019-07" db="EMBL/GenBank/DDBJ databases">
        <title>Whole genome shotgun sequence of Myxococcus virescens NBRC 100334.</title>
        <authorList>
            <person name="Hosoyama A."/>
            <person name="Uohara A."/>
            <person name="Ohji S."/>
            <person name="Ichikawa N."/>
        </authorList>
    </citation>
    <scope>NUCLEOTIDE SEQUENCE [LARGE SCALE GENOMIC DNA]</scope>
    <source>
        <strain evidence="4 7">NBRC 100334</strain>
    </source>
</reference>
<dbReference type="InterPro" id="IPR032789">
    <property type="entry name" value="T2SS-T3SS_pil_N"/>
</dbReference>
<evidence type="ECO:0000259" key="3">
    <source>
        <dbReference type="Pfam" id="PF13629"/>
    </source>
</evidence>